<gene>
    <name evidence="2" type="ORF">JTE90_007799</name>
</gene>
<reference evidence="2 3" key="1">
    <citation type="journal article" date="2022" name="Nat. Ecol. Evol.">
        <title>A masculinizing supergene underlies an exaggerated male reproductive morph in a spider.</title>
        <authorList>
            <person name="Hendrickx F."/>
            <person name="De Corte Z."/>
            <person name="Sonet G."/>
            <person name="Van Belleghem S.M."/>
            <person name="Kostlbacher S."/>
            <person name="Vangestel C."/>
        </authorList>
    </citation>
    <scope>NUCLEOTIDE SEQUENCE [LARGE SCALE GENOMIC DNA]</scope>
    <source>
        <strain evidence="2">W744_W776</strain>
    </source>
</reference>
<feature type="region of interest" description="Disordered" evidence="1">
    <location>
        <begin position="29"/>
        <end position="73"/>
    </location>
</feature>
<evidence type="ECO:0000313" key="2">
    <source>
        <dbReference type="EMBL" id="KAG8196051.1"/>
    </source>
</evidence>
<protein>
    <submittedName>
        <fullName evidence="2">Uncharacterized protein</fullName>
    </submittedName>
</protein>
<dbReference type="EMBL" id="JAFNEN010000074">
    <property type="protein sequence ID" value="KAG8196051.1"/>
    <property type="molecule type" value="Genomic_DNA"/>
</dbReference>
<keyword evidence="3" id="KW-1185">Reference proteome</keyword>
<name>A0AAV6VK78_9ARAC</name>
<organism evidence="2 3">
    <name type="scientific">Oedothorax gibbosus</name>
    <dbReference type="NCBI Taxonomy" id="931172"/>
    <lineage>
        <taxon>Eukaryota</taxon>
        <taxon>Metazoa</taxon>
        <taxon>Ecdysozoa</taxon>
        <taxon>Arthropoda</taxon>
        <taxon>Chelicerata</taxon>
        <taxon>Arachnida</taxon>
        <taxon>Araneae</taxon>
        <taxon>Araneomorphae</taxon>
        <taxon>Entelegynae</taxon>
        <taxon>Araneoidea</taxon>
        <taxon>Linyphiidae</taxon>
        <taxon>Erigoninae</taxon>
        <taxon>Oedothorax</taxon>
    </lineage>
</organism>
<evidence type="ECO:0000313" key="3">
    <source>
        <dbReference type="Proteomes" id="UP000827092"/>
    </source>
</evidence>
<proteinExistence type="predicted"/>
<dbReference type="AlphaFoldDB" id="A0AAV6VK78"/>
<accession>A0AAV6VK78</accession>
<dbReference type="Proteomes" id="UP000827092">
    <property type="component" value="Unassembled WGS sequence"/>
</dbReference>
<evidence type="ECO:0000256" key="1">
    <source>
        <dbReference type="SAM" id="MobiDB-lite"/>
    </source>
</evidence>
<comment type="caution">
    <text evidence="2">The sequence shown here is derived from an EMBL/GenBank/DDBJ whole genome shotgun (WGS) entry which is preliminary data.</text>
</comment>
<sequence>MNEKVPPSRRVAGPLLFPENKDFLSNAITRGHDRTKNIHRTPNATADDATAHAQIPSCDSPNKQKEKSHVSSQSALKEVCFLKFPKLEKGGCGHHVGRKHIAWTIPFRKKGVCFSMKTHQIRQVDGEKMRNSKTRWGRGGVDGGCLLFFAAFLVGEENEE</sequence>